<proteinExistence type="inferred from homology"/>
<evidence type="ECO:0000256" key="5">
    <source>
        <dbReference type="ARBA" id="ARBA00022989"/>
    </source>
</evidence>
<evidence type="ECO:0000256" key="1">
    <source>
        <dbReference type="ARBA" id="ARBA00004162"/>
    </source>
</evidence>
<evidence type="ECO:0000256" key="6">
    <source>
        <dbReference type="ARBA" id="ARBA00023136"/>
    </source>
</evidence>
<keyword evidence="5" id="KW-1133">Transmembrane helix</keyword>
<dbReference type="Proteomes" id="UP000613030">
    <property type="component" value="Unassembled WGS sequence"/>
</dbReference>
<organism evidence="8 9">
    <name type="scientific">Chryseolinea lacunae</name>
    <dbReference type="NCBI Taxonomy" id="2801331"/>
    <lineage>
        <taxon>Bacteria</taxon>
        <taxon>Pseudomonadati</taxon>
        <taxon>Bacteroidota</taxon>
        <taxon>Cytophagia</taxon>
        <taxon>Cytophagales</taxon>
        <taxon>Fulvivirgaceae</taxon>
        <taxon>Chryseolinea</taxon>
    </lineage>
</organism>
<keyword evidence="6" id="KW-0472">Membrane</keyword>
<dbReference type="InterPro" id="IPR003400">
    <property type="entry name" value="ExbD"/>
</dbReference>
<accession>A0ABS1KZK9</accession>
<dbReference type="Pfam" id="PF02472">
    <property type="entry name" value="ExbD"/>
    <property type="match status" value="1"/>
</dbReference>
<keyword evidence="7" id="KW-0653">Protein transport</keyword>
<evidence type="ECO:0000313" key="8">
    <source>
        <dbReference type="EMBL" id="MBL0744899.1"/>
    </source>
</evidence>
<evidence type="ECO:0000256" key="3">
    <source>
        <dbReference type="ARBA" id="ARBA00022475"/>
    </source>
</evidence>
<evidence type="ECO:0000256" key="7">
    <source>
        <dbReference type="RuleBase" id="RU003879"/>
    </source>
</evidence>
<evidence type="ECO:0000256" key="4">
    <source>
        <dbReference type="ARBA" id="ARBA00022692"/>
    </source>
</evidence>
<keyword evidence="3" id="KW-1003">Cell membrane</keyword>
<keyword evidence="4 7" id="KW-0812">Transmembrane</keyword>
<dbReference type="PANTHER" id="PTHR30558:SF3">
    <property type="entry name" value="BIOPOLYMER TRANSPORT PROTEIN EXBD-RELATED"/>
    <property type="match status" value="1"/>
</dbReference>
<dbReference type="EMBL" id="JAERRB010000013">
    <property type="protein sequence ID" value="MBL0744899.1"/>
    <property type="molecule type" value="Genomic_DNA"/>
</dbReference>
<gene>
    <name evidence="8" type="ORF">JI741_26945</name>
</gene>
<evidence type="ECO:0000313" key="9">
    <source>
        <dbReference type="Proteomes" id="UP000613030"/>
    </source>
</evidence>
<sequence length="202" mass="22813">MGKVKVHRSSPSLDMTPMVDLAFLLVTFFMLTTKFAPEEPVSVDMPSSVSVIKLPEVDILTISISKDGVVFFNMDGKYNRQELLGKMGTEYNIPFSDEEKERFSVLPSFGLDIRNLKEFLALGPDERKKVKQNGIPTDSLNNQLAKWVVFSRTTNPKLRIAIKGDRDSNYPVVEDVINTLIDNRVTRFNLITNMEKGPAQLN</sequence>
<comment type="subcellular location">
    <subcellularLocation>
        <location evidence="1">Cell membrane</location>
        <topology evidence="1">Single-pass membrane protein</topology>
    </subcellularLocation>
    <subcellularLocation>
        <location evidence="7">Cell membrane</location>
        <topology evidence="7">Single-pass type II membrane protein</topology>
    </subcellularLocation>
</comment>
<comment type="similarity">
    <text evidence="2 7">Belongs to the ExbD/TolR family.</text>
</comment>
<comment type="caution">
    <text evidence="8">The sequence shown here is derived from an EMBL/GenBank/DDBJ whole genome shotgun (WGS) entry which is preliminary data.</text>
</comment>
<protein>
    <submittedName>
        <fullName evidence="8">Biopolymer transporter ExbD</fullName>
    </submittedName>
</protein>
<keyword evidence="7" id="KW-0813">Transport</keyword>
<name>A0ABS1KZK9_9BACT</name>
<dbReference type="PANTHER" id="PTHR30558">
    <property type="entry name" value="EXBD MEMBRANE COMPONENT OF PMF-DRIVEN MACROMOLECULE IMPORT SYSTEM"/>
    <property type="match status" value="1"/>
</dbReference>
<dbReference type="RefSeq" id="WP_202014903.1">
    <property type="nucleotide sequence ID" value="NZ_JAERRB010000013.1"/>
</dbReference>
<reference evidence="8 9" key="1">
    <citation type="submission" date="2021-01" db="EMBL/GenBank/DDBJ databases">
        <title>Chryseolinea sp. Jin1 Genome sequencing and assembly.</title>
        <authorList>
            <person name="Kim I."/>
        </authorList>
    </citation>
    <scope>NUCLEOTIDE SEQUENCE [LARGE SCALE GENOMIC DNA]</scope>
    <source>
        <strain evidence="8 9">Jin1</strain>
    </source>
</reference>
<evidence type="ECO:0000256" key="2">
    <source>
        <dbReference type="ARBA" id="ARBA00005811"/>
    </source>
</evidence>
<keyword evidence="9" id="KW-1185">Reference proteome</keyword>